<name>A0AAE0MFH8_9PEZI</name>
<dbReference type="EMBL" id="JAUEDM010000001">
    <property type="protein sequence ID" value="KAK3329119.1"/>
    <property type="molecule type" value="Genomic_DNA"/>
</dbReference>
<organism evidence="1 2">
    <name type="scientific">Apodospora peruviana</name>
    <dbReference type="NCBI Taxonomy" id="516989"/>
    <lineage>
        <taxon>Eukaryota</taxon>
        <taxon>Fungi</taxon>
        <taxon>Dikarya</taxon>
        <taxon>Ascomycota</taxon>
        <taxon>Pezizomycotina</taxon>
        <taxon>Sordariomycetes</taxon>
        <taxon>Sordariomycetidae</taxon>
        <taxon>Sordariales</taxon>
        <taxon>Lasiosphaeriaceae</taxon>
        <taxon>Apodospora</taxon>
    </lineage>
</organism>
<reference evidence="1" key="1">
    <citation type="journal article" date="2023" name="Mol. Phylogenet. Evol.">
        <title>Genome-scale phylogeny and comparative genomics of the fungal order Sordariales.</title>
        <authorList>
            <person name="Hensen N."/>
            <person name="Bonometti L."/>
            <person name="Westerberg I."/>
            <person name="Brannstrom I.O."/>
            <person name="Guillou S."/>
            <person name="Cros-Aarteil S."/>
            <person name="Calhoun S."/>
            <person name="Haridas S."/>
            <person name="Kuo A."/>
            <person name="Mondo S."/>
            <person name="Pangilinan J."/>
            <person name="Riley R."/>
            <person name="LaButti K."/>
            <person name="Andreopoulos B."/>
            <person name="Lipzen A."/>
            <person name="Chen C."/>
            <person name="Yan M."/>
            <person name="Daum C."/>
            <person name="Ng V."/>
            <person name="Clum A."/>
            <person name="Steindorff A."/>
            <person name="Ohm R.A."/>
            <person name="Martin F."/>
            <person name="Silar P."/>
            <person name="Natvig D.O."/>
            <person name="Lalanne C."/>
            <person name="Gautier V."/>
            <person name="Ament-Velasquez S.L."/>
            <person name="Kruys A."/>
            <person name="Hutchinson M.I."/>
            <person name="Powell A.J."/>
            <person name="Barry K."/>
            <person name="Miller A.N."/>
            <person name="Grigoriev I.V."/>
            <person name="Debuchy R."/>
            <person name="Gladieux P."/>
            <person name="Hiltunen Thoren M."/>
            <person name="Johannesson H."/>
        </authorList>
    </citation>
    <scope>NUCLEOTIDE SEQUENCE</scope>
    <source>
        <strain evidence="1">CBS 118394</strain>
    </source>
</reference>
<comment type="caution">
    <text evidence="1">The sequence shown here is derived from an EMBL/GenBank/DDBJ whole genome shotgun (WGS) entry which is preliminary data.</text>
</comment>
<gene>
    <name evidence="1" type="ORF">B0H66DRAFT_596718</name>
</gene>
<evidence type="ECO:0000313" key="2">
    <source>
        <dbReference type="Proteomes" id="UP001283341"/>
    </source>
</evidence>
<sequence>MSALSSTVAGLVTYLKSMGPEIDTDPQDNVRFIIREPPGGPMPILQRLQKTFPDNRVDCKDYEAHYHPNYGQIFILKKHTLDEYKNVVEKEPADKKNWPTTPVSLVRWLMERGAKFEADNPNGKSDEEKRVHMVIPTTRLEMDKLSTQAQLAVMLKCVFPGSKTLSENYEKTRHNQFIIILKNFYLGKDKNVVDKLQFELEKLQIESEPEQ</sequence>
<proteinExistence type="predicted"/>
<dbReference type="Proteomes" id="UP001283341">
    <property type="component" value="Unassembled WGS sequence"/>
</dbReference>
<dbReference type="AlphaFoldDB" id="A0AAE0MFH8"/>
<evidence type="ECO:0000313" key="1">
    <source>
        <dbReference type="EMBL" id="KAK3329119.1"/>
    </source>
</evidence>
<accession>A0AAE0MFH8</accession>
<keyword evidence="2" id="KW-1185">Reference proteome</keyword>
<protein>
    <submittedName>
        <fullName evidence="1">Uncharacterized protein</fullName>
    </submittedName>
</protein>
<reference evidence="1" key="2">
    <citation type="submission" date="2023-06" db="EMBL/GenBank/DDBJ databases">
        <authorList>
            <consortium name="Lawrence Berkeley National Laboratory"/>
            <person name="Haridas S."/>
            <person name="Hensen N."/>
            <person name="Bonometti L."/>
            <person name="Westerberg I."/>
            <person name="Brannstrom I.O."/>
            <person name="Guillou S."/>
            <person name="Cros-Aarteil S."/>
            <person name="Calhoun S."/>
            <person name="Kuo A."/>
            <person name="Mondo S."/>
            <person name="Pangilinan J."/>
            <person name="Riley R."/>
            <person name="Labutti K."/>
            <person name="Andreopoulos B."/>
            <person name="Lipzen A."/>
            <person name="Chen C."/>
            <person name="Yanf M."/>
            <person name="Daum C."/>
            <person name="Ng V."/>
            <person name="Clum A."/>
            <person name="Steindorff A."/>
            <person name="Ohm R."/>
            <person name="Martin F."/>
            <person name="Silar P."/>
            <person name="Natvig D."/>
            <person name="Lalanne C."/>
            <person name="Gautier V."/>
            <person name="Ament-Velasquez S.L."/>
            <person name="Kruys A."/>
            <person name="Hutchinson M.I."/>
            <person name="Powell A.J."/>
            <person name="Barry K."/>
            <person name="Miller A.N."/>
            <person name="Grigoriev I.V."/>
            <person name="Debuchy R."/>
            <person name="Gladieux P."/>
            <person name="Thoren M.H."/>
            <person name="Johannesson H."/>
        </authorList>
    </citation>
    <scope>NUCLEOTIDE SEQUENCE</scope>
    <source>
        <strain evidence="1">CBS 118394</strain>
    </source>
</reference>